<feature type="region of interest" description="Disordered" evidence="1">
    <location>
        <begin position="185"/>
        <end position="250"/>
    </location>
</feature>
<evidence type="ECO:0000313" key="3">
    <source>
        <dbReference type="EMBL" id="CEM05321.1"/>
    </source>
</evidence>
<keyword evidence="2" id="KW-0812">Transmembrane</keyword>
<feature type="compositionally biased region" description="Polar residues" evidence="1">
    <location>
        <begin position="204"/>
        <end position="222"/>
    </location>
</feature>
<organism evidence="3">
    <name type="scientific">Chromera velia CCMP2878</name>
    <dbReference type="NCBI Taxonomy" id="1169474"/>
    <lineage>
        <taxon>Eukaryota</taxon>
        <taxon>Sar</taxon>
        <taxon>Alveolata</taxon>
        <taxon>Colpodellida</taxon>
        <taxon>Chromeraceae</taxon>
        <taxon>Chromera</taxon>
    </lineage>
</organism>
<feature type="transmembrane region" description="Helical" evidence="2">
    <location>
        <begin position="97"/>
        <end position="116"/>
    </location>
</feature>
<dbReference type="EMBL" id="CDMZ01000044">
    <property type="protein sequence ID" value="CEM05321.1"/>
    <property type="molecule type" value="Genomic_DNA"/>
</dbReference>
<evidence type="ECO:0000256" key="1">
    <source>
        <dbReference type="SAM" id="MobiDB-lite"/>
    </source>
</evidence>
<feature type="compositionally biased region" description="Pro residues" evidence="1">
    <location>
        <begin position="188"/>
        <end position="198"/>
    </location>
</feature>
<name>A0A0G4F1V1_9ALVE</name>
<proteinExistence type="predicted"/>
<protein>
    <submittedName>
        <fullName evidence="3">Uncharacterized protein</fullName>
    </submittedName>
</protein>
<keyword evidence="2" id="KW-1133">Transmembrane helix</keyword>
<sequence>MDVYVTVEDGYGYDRRESRFDHFHHRHSFWRRRRSSSFDFDGGGTFYHSPPRHRHYGWVLMPQILTPFHLPTCAQAHRGLAEPALQRFYAERKKANSIKRIGAVMMILGLLCFSQFNAAVWFPILMICAVLSFILAAVTHGWSNQQFAKAAMNLASDLSQVCDLVGQYPGYTPLNQYGPPANAGYGYQPPPAMQPPGGAPFQPTYAQQPVAGQQPYHQSTNPIPVAQPPYPQQHQYAPSVGHAQPMGGASVQSGPAAFNLQNAVVVGQP</sequence>
<gene>
    <name evidence="3" type="ORF">Cvel_2613</name>
</gene>
<dbReference type="VEuPathDB" id="CryptoDB:Cvel_2613"/>
<keyword evidence="2" id="KW-0472">Membrane</keyword>
<evidence type="ECO:0000256" key="2">
    <source>
        <dbReference type="SAM" id="Phobius"/>
    </source>
</evidence>
<dbReference type="AlphaFoldDB" id="A0A0G4F1V1"/>
<feature type="transmembrane region" description="Helical" evidence="2">
    <location>
        <begin position="122"/>
        <end position="142"/>
    </location>
</feature>
<accession>A0A0G4F1V1</accession>
<reference evidence="3" key="1">
    <citation type="submission" date="2014-11" db="EMBL/GenBank/DDBJ databases">
        <authorList>
            <person name="Otto D Thomas"/>
            <person name="Naeem Raeece"/>
        </authorList>
    </citation>
    <scope>NUCLEOTIDE SEQUENCE</scope>
</reference>